<dbReference type="EMBL" id="AP018150">
    <property type="protein sequence ID" value="BBE09485.1"/>
    <property type="molecule type" value="Genomic_DNA"/>
</dbReference>
<name>A0A2Z6EWL6_9BURK</name>
<feature type="compositionally biased region" description="Polar residues" evidence="1">
    <location>
        <begin position="1"/>
        <end position="11"/>
    </location>
</feature>
<dbReference type="AlphaFoldDB" id="A0A2Z6EWL6"/>
<evidence type="ECO:0000256" key="1">
    <source>
        <dbReference type="SAM" id="MobiDB-lite"/>
    </source>
</evidence>
<feature type="region of interest" description="Disordered" evidence="1">
    <location>
        <begin position="1"/>
        <end position="26"/>
    </location>
</feature>
<gene>
    <name evidence="2" type="ORF">MCB1EB_1324</name>
</gene>
<proteinExistence type="predicted"/>
<dbReference type="KEGG" id="mcys:MCB1EB_1324"/>
<protein>
    <submittedName>
        <fullName evidence="2">Uncharacterized protein</fullName>
    </submittedName>
</protein>
<dbReference type="RefSeq" id="WP_126353934.1">
    <property type="nucleotide sequence ID" value="NZ_AP018150.1"/>
</dbReference>
<reference evidence="2 3" key="1">
    <citation type="journal article" date="2018" name="Microbes Environ.">
        <title>Comparative Genomic Insights into Endofungal Lifestyles of Two Bacterial Endosymbionts, Mycoavidus cysteinexigens and Burkholderia rhizoxinica.</title>
        <authorList>
            <person name="Sharmin D."/>
            <person name="Guo Y."/>
            <person name="Nishizawa T."/>
            <person name="Ohshima S."/>
            <person name="Sato Y."/>
            <person name="Takashima Y."/>
            <person name="Narisawa K."/>
            <person name="Ohta H."/>
        </authorList>
    </citation>
    <scope>NUCLEOTIDE SEQUENCE [LARGE SCALE GENOMIC DNA]</scope>
    <source>
        <strain evidence="2 3">B1-EB</strain>
    </source>
</reference>
<evidence type="ECO:0000313" key="2">
    <source>
        <dbReference type="EMBL" id="BBE09485.1"/>
    </source>
</evidence>
<organism evidence="2 3">
    <name type="scientific">Mycoavidus cysteinexigens</name>
    <dbReference type="NCBI Taxonomy" id="1553431"/>
    <lineage>
        <taxon>Bacteria</taxon>
        <taxon>Pseudomonadati</taxon>
        <taxon>Pseudomonadota</taxon>
        <taxon>Betaproteobacteria</taxon>
        <taxon>Burkholderiales</taxon>
        <taxon>Burkholderiaceae</taxon>
        <taxon>Mycoavidus</taxon>
    </lineage>
</organism>
<keyword evidence="3" id="KW-1185">Reference proteome</keyword>
<dbReference type="Proteomes" id="UP000282597">
    <property type="component" value="Chromosome"/>
</dbReference>
<evidence type="ECO:0000313" key="3">
    <source>
        <dbReference type="Proteomes" id="UP000282597"/>
    </source>
</evidence>
<sequence length="258" mass="28545">MKNSNVSQSLSCPPLNLKQEREENKRIPAQKVNINSNKLKVLREMDRKTAQANPSHPSTRNILAGKLSKINANGRKTSIKVITRSMGMGTPGISLTPETDTARVHGGKDLKKRTHSEAVMTGLITTVKKLKVGDEILDLSEYKLEYTASSNQPCSGARQQNCTVLAEVPLAPMYFGNIYHGTQDAHGFTHARLAHDLKIAKKLDPGYSSEPDSDDETVEKRTVVINSHSLHGRDFAKNNDPIPAIDFKYFSSDYDTQD</sequence>
<accession>A0A2Z6EWL6</accession>